<keyword evidence="6" id="KW-0119">Carbohydrate metabolism</keyword>
<evidence type="ECO:0000256" key="1">
    <source>
        <dbReference type="ARBA" id="ARBA00005715"/>
    </source>
</evidence>
<feature type="domain" description="Four-carbon acid sugar kinase N-terminal" evidence="13">
    <location>
        <begin position="5"/>
        <end position="231"/>
    </location>
</feature>
<proteinExistence type="inferred from homology"/>
<dbReference type="SUPFAM" id="SSF142764">
    <property type="entry name" value="YgbK-like"/>
    <property type="match status" value="1"/>
</dbReference>
<dbReference type="InterPro" id="IPR010737">
    <property type="entry name" value="4-carb_acid_sugar_kinase_N"/>
</dbReference>
<dbReference type="Pfam" id="PF17042">
    <property type="entry name" value="NBD_C"/>
    <property type="match status" value="1"/>
</dbReference>
<reference evidence="15 16" key="1">
    <citation type="submission" date="2019-03" db="EMBL/GenBank/DDBJ databases">
        <title>Genomic Encyclopedia of Archaeal and Bacterial Type Strains, Phase II (KMG-II): from individual species to whole genera.</title>
        <authorList>
            <person name="Goeker M."/>
        </authorList>
    </citation>
    <scope>NUCLEOTIDE SEQUENCE [LARGE SCALE GENOMIC DNA]</scope>
    <source>
        <strain evidence="15 16">DSM 26433</strain>
    </source>
</reference>
<evidence type="ECO:0000259" key="14">
    <source>
        <dbReference type="Pfam" id="PF17042"/>
    </source>
</evidence>
<keyword evidence="3" id="KW-0547">Nucleotide-binding</keyword>
<gene>
    <name evidence="15" type="ORF">BXY66_0416</name>
</gene>
<dbReference type="GO" id="GO:0005524">
    <property type="term" value="F:ATP binding"/>
    <property type="evidence" value="ECO:0007669"/>
    <property type="project" value="UniProtKB-KW"/>
</dbReference>
<comment type="similarity">
    <text evidence="1">Belongs to the four-carbon acid sugar kinase family.</text>
</comment>
<evidence type="ECO:0000256" key="5">
    <source>
        <dbReference type="ARBA" id="ARBA00022840"/>
    </source>
</evidence>
<evidence type="ECO:0000256" key="10">
    <source>
        <dbReference type="ARBA" id="ARBA00039095"/>
    </source>
</evidence>
<keyword evidence="5" id="KW-0067">ATP-binding</keyword>
<accession>A0A4R1NL22</accession>
<dbReference type="Gene3D" id="3.40.980.20">
    <property type="entry name" value="Four-carbon acid sugar kinase, nucleotide binding domain"/>
    <property type="match status" value="1"/>
</dbReference>
<evidence type="ECO:0000259" key="13">
    <source>
        <dbReference type="Pfam" id="PF07005"/>
    </source>
</evidence>
<dbReference type="Pfam" id="PF07005">
    <property type="entry name" value="SBD_N"/>
    <property type="match status" value="1"/>
</dbReference>
<evidence type="ECO:0000256" key="6">
    <source>
        <dbReference type="ARBA" id="ARBA00023277"/>
    </source>
</evidence>
<evidence type="ECO:0000313" key="15">
    <source>
        <dbReference type="EMBL" id="TCL08379.1"/>
    </source>
</evidence>
<keyword evidence="4" id="KW-0418">Kinase</keyword>
<keyword evidence="16" id="KW-1185">Reference proteome</keyword>
<dbReference type="NCBIfam" id="NF043035">
    <property type="entry name" value="OxoTetrKin"/>
    <property type="match status" value="1"/>
</dbReference>
<evidence type="ECO:0000313" key="16">
    <source>
        <dbReference type="Proteomes" id="UP000295673"/>
    </source>
</evidence>
<dbReference type="OrthoDB" id="191465at2"/>
<protein>
    <recommendedName>
        <fullName evidence="11">3-oxo-tetronate kinase</fullName>
        <ecNumber evidence="10">2.7.1.217</ecNumber>
    </recommendedName>
    <alternativeName>
        <fullName evidence="12">3-dehydrotetronate 4-kinase</fullName>
    </alternativeName>
</protein>
<dbReference type="EMBL" id="SMGR01000001">
    <property type="protein sequence ID" value="TCL08379.1"/>
    <property type="molecule type" value="Genomic_DNA"/>
</dbReference>
<keyword evidence="2" id="KW-0808">Transferase</keyword>
<dbReference type="InterPro" id="IPR042213">
    <property type="entry name" value="NBD_C_sf"/>
</dbReference>
<dbReference type="GO" id="GO:0016301">
    <property type="term" value="F:kinase activity"/>
    <property type="evidence" value="ECO:0007669"/>
    <property type="project" value="UniProtKB-KW"/>
</dbReference>
<dbReference type="Gene3D" id="3.40.50.10840">
    <property type="entry name" value="Putative sugar-binding, N-terminal domain"/>
    <property type="match status" value="1"/>
</dbReference>
<dbReference type="InterPro" id="IPR037051">
    <property type="entry name" value="4-carb_acid_sugar_kinase_N_sf"/>
</dbReference>
<evidence type="ECO:0000256" key="2">
    <source>
        <dbReference type="ARBA" id="ARBA00022679"/>
    </source>
</evidence>
<evidence type="ECO:0000256" key="3">
    <source>
        <dbReference type="ARBA" id="ARBA00022741"/>
    </source>
</evidence>
<evidence type="ECO:0000256" key="4">
    <source>
        <dbReference type="ARBA" id="ARBA00022777"/>
    </source>
</evidence>
<dbReference type="Proteomes" id="UP000295673">
    <property type="component" value="Unassembled WGS sequence"/>
</dbReference>
<evidence type="ECO:0000256" key="11">
    <source>
        <dbReference type="ARBA" id="ARBA00039461"/>
    </source>
</evidence>
<evidence type="ECO:0000256" key="7">
    <source>
        <dbReference type="ARBA" id="ARBA00035898"/>
    </source>
</evidence>
<comment type="catalytic activity">
    <reaction evidence="8">
        <text>3-dehydro-D-erythronate + ATP = 3-dehydro-4-O-phospho-D-erythronate + ADP + H(+)</text>
        <dbReference type="Rhea" id="RHEA:52556"/>
        <dbReference type="ChEBI" id="CHEBI:15378"/>
        <dbReference type="ChEBI" id="CHEBI:30616"/>
        <dbReference type="ChEBI" id="CHEBI:57958"/>
        <dbReference type="ChEBI" id="CHEBI:136593"/>
        <dbReference type="ChEBI" id="CHEBI:456216"/>
        <dbReference type="EC" id="2.7.1.217"/>
    </reaction>
</comment>
<comment type="catalytic activity">
    <reaction evidence="7">
        <text>3-dehydro-L-erythronate + ATP = 3-dehydro-4-O-phospho-L-erythronate + ADP + H(+)</text>
        <dbReference type="Rhea" id="RHEA:52552"/>
        <dbReference type="ChEBI" id="CHEBI:15378"/>
        <dbReference type="ChEBI" id="CHEBI:30616"/>
        <dbReference type="ChEBI" id="CHEBI:136592"/>
        <dbReference type="ChEBI" id="CHEBI:136670"/>
        <dbReference type="ChEBI" id="CHEBI:456216"/>
        <dbReference type="EC" id="2.7.1.217"/>
    </reaction>
</comment>
<dbReference type="AlphaFoldDB" id="A0A4R1NL22"/>
<dbReference type="InterPro" id="IPR050007">
    <property type="entry name" value="OtnK"/>
</dbReference>
<organism evidence="15 16">
    <name type="scientific">Shimia isoporae</name>
    <dbReference type="NCBI Taxonomy" id="647720"/>
    <lineage>
        <taxon>Bacteria</taxon>
        <taxon>Pseudomonadati</taxon>
        <taxon>Pseudomonadota</taxon>
        <taxon>Alphaproteobacteria</taxon>
        <taxon>Rhodobacterales</taxon>
        <taxon>Roseobacteraceae</taxon>
    </lineage>
</organism>
<sequence length="421" mass="44114">MGILLGAIADDFTGATDLANTLVKEGMKVVQTIGVPKDDAYTEGVDAVVVALKTRTAPVNEAVELSLAALRWLQAHGAQQVVFKYCSTFDSTKQGNIGPVADALRAAMGAGCSIVCPAFPENERTIYQGHLFVGGVPLHESSMKDHPLTPMRDSSLIRLMSQQSRAEVGLVPHKTVAKGADAVSHAIKALETAGNGYAVVDALSDDDLRIIGDAARDHKLVTGGSGVATGLPENFRKKGLLGSTTETDTPRVKGRELVLAGSCSTATRQQIALAKEKWPTRKIVVDRIAKGEDVAGDLAEWALAQHDEAPVLIYASADPEEVREIQSVYGVERAGAMVEQVMGALAVRLNASGFSRLVVAGGETSGAVVSALGVGSLRIGPEIAPGVPWSQSIGTRPLALALKSGNFGGPDFFEEAFAVIR</sequence>
<evidence type="ECO:0000256" key="9">
    <source>
        <dbReference type="ARBA" id="ARBA00037335"/>
    </source>
</evidence>
<dbReference type="EC" id="2.7.1.217" evidence="10"/>
<name>A0A4R1NL22_9RHOB</name>
<feature type="domain" description="Four-carbon acid sugar kinase nucleotide binding" evidence="14">
    <location>
        <begin position="257"/>
        <end position="413"/>
    </location>
</feature>
<comment type="caution">
    <text evidence="15">The sequence shown here is derived from an EMBL/GenBank/DDBJ whole genome shotgun (WGS) entry which is preliminary data.</text>
</comment>
<evidence type="ECO:0000256" key="12">
    <source>
        <dbReference type="ARBA" id="ARBA00041377"/>
    </source>
</evidence>
<dbReference type="RefSeq" id="WP_132858509.1">
    <property type="nucleotide sequence ID" value="NZ_SMGR01000001.1"/>
</dbReference>
<comment type="function">
    <text evidence="9">Catalyzes the ATP-dependent phosphorylation of 3-oxo-tetronate to 3-oxo-tetronate 4-phosphate.</text>
</comment>
<dbReference type="InterPro" id="IPR031475">
    <property type="entry name" value="NBD_C"/>
</dbReference>
<evidence type="ECO:0000256" key="8">
    <source>
        <dbReference type="ARBA" id="ARBA00036346"/>
    </source>
</evidence>